<dbReference type="FunCoup" id="A0A2Y9E8G6">
    <property type="interactions" value="356"/>
</dbReference>
<dbReference type="PANTHER" id="PTHR26454">
    <property type="entry name" value="OLFACTORY RECEPTOR"/>
    <property type="match status" value="1"/>
</dbReference>
<dbReference type="InParanoid" id="A0A2Y9E8G6"/>
<feature type="transmembrane region" description="Helical" evidence="12">
    <location>
        <begin position="268"/>
        <end position="287"/>
    </location>
</feature>
<dbReference type="Pfam" id="PF13853">
    <property type="entry name" value="7tm_4"/>
    <property type="match status" value="1"/>
</dbReference>
<dbReference type="STRING" id="127582.A0A2Y9E8G6"/>
<dbReference type="InterPro" id="IPR000725">
    <property type="entry name" value="Olfact_rcpt"/>
</dbReference>
<keyword evidence="9 15" id="KW-0675">Receptor</keyword>
<accession>A0A2Y9E8G6</accession>
<dbReference type="GO" id="GO:0004984">
    <property type="term" value="F:olfactory receptor activity"/>
    <property type="evidence" value="ECO:0007669"/>
    <property type="project" value="InterPro"/>
</dbReference>
<dbReference type="GeneID" id="101352678"/>
<organism evidence="14 15">
    <name type="scientific">Trichechus manatus latirostris</name>
    <name type="common">Florida manatee</name>
    <dbReference type="NCBI Taxonomy" id="127582"/>
    <lineage>
        <taxon>Eukaryota</taxon>
        <taxon>Metazoa</taxon>
        <taxon>Chordata</taxon>
        <taxon>Craniata</taxon>
        <taxon>Vertebrata</taxon>
        <taxon>Euteleostomi</taxon>
        <taxon>Mammalia</taxon>
        <taxon>Eutheria</taxon>
        <taxon>Afrotheria</taxon>
        <taxon>Sirenia</taxon>
        <taxon>Trichechidae</taxon>
        <taxon>Trichechus</taxon>
    </lineage>
</organism>
<evidence type="ECO:0000256" key="6">
    <source>
        <dbReference type="ARBA" id="ARBA00022989"/>
    </source>
</evidence>
<dbReference type="Gene3D" id="1.20.1070.10">
    <property type="entry name" value="Rhodopsin 7-helix transmembrane proteins"/>
    <property type="match status" value="1"/>
</dbReference>
<evidence type="ECO:0000313" key="14">
    <source>
        <dbReference type="Proteomes" id="UP000248480"/>
    </source>
</evidence>
<dbReference type="PRINTS" id="PR00245">
    <property type="entry name" value="OLFACTORYR"/>
</dbReference>
<dbReference type="InterPro" id="IPR000276">
    <property type="entry name" value="GPCR_Rhodpsn"/>
</dbReference>
<evidence type="ECO:0000256" key="12">
    <source>
        <dbReference type="SAM" id="Phobius"/>
    </source>
</evidence>
<evidence type="ECO:0000256" key="10">
    <source>
        <dbReference type="ARBA" id="ARBA00023180"/>
    </source>
</evidence>
<evidence type="ECO:0000313" key="15">
    <source>
        <dbReference type="RefSeq" id="XP_004389060.1"/>
    </source>
</evidence>
<evidence type="ECO:0000256" key="1">
    <source>
        <dbReference type="ARBA" id="ARBA00004651"/>
    </source>
</evidence>
<dbReference type="PRINTS" id="PR00237">
    <property type="entry name" value="GPCRRHODOPSN"/>
</dbReference>
<reference evidence="15" key="1">
    <citation type="submission" date="2025-08" db="UniProtKB">
        <authorList>
            <consortium name="RefSeq"/>
        </authorList>
    </citation>
    <scope>IDENTIFICATION</scope>
</reference>
<dbReference type="KEGG" id="tmu:101352678"/>
<dbReference type="PROSITE" id="PS50262">
    <property type="entry name" value="G_PROTEIN_RECEP_F1_2"/>
    <property type="match status" value="1"/>
</dbReference>
<sequence>MSPENWAQVTGFVRLGFPGSYILQFLLFLGLMVIYVVTATGNLLIISLSWIDRRLHSQMYFFLQNLSFLELLRVSVDIILTGDHTISFASCIIQSYLYFLLGTTDFFLLAVMSLDHYLAICRPLHYKTLMSGRVCSQLVLASWLSGFLWVLCPTILMASQTFCGPNCFDLFFCDSCPLLRLCCGDTHLLEVVAFVLSTSVLLGSLAVTSVSYVCILATVLRAPTATEQRKAFSTCASHLTVVIIVYGSSIFLYIHMSEAHSMLLNKGASVLSCIITPLLNPFIFSLCNDKVKQALRVALWWHGPTAVGGYEGHKEKKMLGWEIKIYLNLKFKSLRQHPTLFSDNKRSVFMNVQDEVSLYFPPYNLPYASTFPQRRLIQLVKFHSPG</sequence>
<feature type="transmembrane region" description="Helical" evidence="12">
    <location>
        <begin position="194"/>
        <end position="220"/>
    </location>
</feature>
<evidence type="ECO:0000259" key="13">
    <source>
        <dbReference type="PROSITE" id="PS50262"/>
    </source>
</evidence>
<evidence type="ECO:0000256" key="4">
    <source>
        <dbReference type="ARBA" id="ARBA00022692"/>
    </source>
</evidence>
<dbReference type="FunFam" id="1.20.1070.10:FF:000010">
    <property type="entry name" value="Olfactory receptor"/>
    <property type="match status" value="1"/>
</dbReference>
<keyword evidence="3" id="KW-0716">Sensory transduction</keyword>
<dbReference type="OrthoDB" id="9902777at2759"/>
<keyword evidence="11" id="KW-0807">Transducer</keyword>
<keyword evidence="14" id="KW-1185">Reference proteome</keyword>
<dbReference type="CDD" id="cd15912">
    <property type="entry name" value="7tmA_OR6C-like"/>
    <property type="match status" value="1"/>
</dbReference>
<feature type="transmembrane region" description="Helical" evidence="12">
    <location>
        <begin position="58"/>
        <end position="76"/>
    </location>
</feature>
<dbReference type="GO" id="GO:0005886">
    <property type="term" value="C:plasma membrane"/>
    <property type="evidence" value="ECO:0007669"/>
    <property type="project" value="UniProtKB-SubCell"/>
</dbReference>
<feature type="domain" description="G-protein coupled receptors family 1 profile" evidence="13">
    <location>
        <begin position="41"/>
        <end position="284"/>
    </location>
</feature>
<dbReference type="PANTHER" id="PTHR26454:SF165">
    <property type="entry name" value="OLFACTORY RECEPTOR 6T1"/>
    <property type="match status" value="1"/>
</dbReference>
<keyword evidence="8 12" id="KW-0472">Membrane</keyword>
<evidence type="ECO:0000256" key="2">
    <source>
        <dbReference type="ARBA" id="ARBA00022475"/>
    </source>
</evidence>
<dbReference type="InterPro" id="IPR017452">
    <property type="entry name" value="GPCR_Rhodpsn_7TM"/>
</dbReference>
<evidence type="ECO:0000256" key="3">
    <source>
        <dbReference type="ARBA" id="ARBA00022606"/>
    </source>
</evidence>
<keyword evidence="5" id="KW-0552">Olfaction</keyword>
<protein>
    <submittedName>
        <fullName evidence="15">Olfactory receptor 6T1</fullName>
    </submittedName>
</protein>
<evidence type="ECO:0000256" key="5">
    <source>
        <dbReference type="ARBA" id="ARBA00022725"/>
    </source>
</evidence>
<feature type="transmembrane region" description="Helical" evidence="12">
    <location>
        <begin position="96"/>
        <end position="118"/>
    </location>
</feature>
<dbReference type="InterPro" id="IPR047132">
    <property type="entry name" value="Olfact_rcpt_6C-like"/>
</dbReference>
<feature type="transmembrane region" description="Helical" evidence="12">
    <location>
        <begin position="138"/>
        <end position="158"/>
    </location>
</feature>
<dbReference type="GO" id="GO:0004930">
    <property type="term" value="F:G protein-coupled receptor activity"/>
    <property type="evidence" value="ECO:0007669"/>
    <property type="project" value="UniProtKB-KW"/>
</dbReference>
<feature type="transmembrane region" description="Helical" evidence="12">
    <location>
        <begin position="232"/>
        <end position="256"/>
    </location>
</feature>
<evidence type="ECO:0000256" key="7">
    <source>
        <dbReference type="ARBA" id="ARBA00023040"/>
    </source>
</evidence>
<keyword evidence="2" id="KW-1003">Cell membrane</keyword>
<name>A0A2Y9E8G6_TRIMA</name>
<evidence type="ECO:0000256" key="9">
    <source>
        <dbReference type="ARBA" id="ARBA00023170"/>
    </source>
</evidence>
<proteinExistence type="predicted"/>
<keyword evidence="10" id="KW-0325">Glycoprotein</keyword>
<dbReference type="RefSeq" id="XP_004389060.1">
    <property type="nucleotide sequence ID" value="XM_004389003.1"/>
</dbReference>
<dbReference type="AlphaFoldDB" id="A0A2Y9E8G6"/>
<evidence type="ECO:0000256" key="11">
    <source>
        <dbReference type="ARBA" id="ARBA00023224"/>
    </source>
</evidence>
<evidence type="ECO:0000256" key="8">
    <source>
        <dbReference type="ARBA" id="ARBA00023136"/>
    </source>
</evidence>
<keyword evidence="6 12" id="KW-1133">Transmembrane helix</keyword>
<comment type="subcellular location">
    <subcellularLocation>
        <location evidence="1">Cell membrane</location>
        <topology evidence="1">Multi-pass membrane protein</topology>
    </subcellularLocation>
</comment>
<keyword evidence="4 12" id="KW-0812">Transmembrane</keyword>
<keyword evidence="7" id="KW-0297">G-protein coupled receptor</keyword>
<feature type="transmembrane region" description="Helical" evidence="12">
    <location>
        <begin position="20"/>
        <end position="46"/>
    </location>
</feature>
<dbReference type="SUPFAM" id="SSF81321">
    <property type="entry name" value="Family A G protein-coupled receptor-like"/>
    <property type="match status" value="1"/>
</dbReference>
<gene>
    <name evidence="15" type="primary">LOC101352678</name>
</gene>
<dbReference type="Proteomes" id="UP000248480">
    <property type="component" value="Unplaced"/>
</dbReference>